<comment type="caution">
    <text evidence="6">The sequence shown here is derived from an EMBL/GenBank/DDBJ whole genome shotgun (WGS) entry which is preliminary data.</text>
</comment>
<protein>
    <recommendedName>
        <fullName evidence="5">Agenet domain-containing protein</fullName>
    </recommendedName>
</protein>
<dbReference type="OMA" id="HYHATGN"/>
<proteinExistence type="predicted"/>
<dbReference type="Pfam" id="PF05266">
    <property type="entry name" value="DUF724"/>
    <property type="match status" value="1"/>
</dbReference>
<accession>A0A164SXG9</accession>
<dbReference type="InterPro" id="IPR014002">
    <property type="entry name" value="Agenet_dom_plant"/>
</dbReference>
<dbReference type="Pfam" id="PF05641">
    <property type="entry name" value="Agenet"/>
    <property type="match status" value="2"/>
</dbReference>
<feature type="region of interest" description="Disordered" evidence="4">
    <location>
        <begin position="345"/>
        <end position="373"/>
    </location>
</feature>
<dbReference type="PANTHER" id="PTHR31917">
    <property type="entry name" value="AGENET DOMAIN-CONTAINING PROTEIN-RELATED"/>
    <property type="match status" value="1"/>
</dbReference>
<evidence type="ECO:0000259" key="5">
    <source>
        <dbReference type="SMART" id="SM00743"/>
    </source>
</evidence>
<evidence type="ECO:0000256" key="1">
    <source>
        <dbReference type="ARBA" id="ARBA00022448"/>
    </source>
</evidence>
<sequence length="780" mass="88832">MAYNFRAGSRVEVRSDEEGFRGAYYVATVLEDPKFEQCIVVYDQLSESEDPNSRNLTEKVHVSRLRPLPPLSKGEMIKVHDNVDAYYNDGWWPGEIVESLQDGKFLVYFADPPDQQVVERNDLRHHLEWANGKWKKPRRKSQIYKMITQGSAVEVTFERENYSAWHVGNVLQVKGNNKFLVKFQFLGVDNKPACTTETVDFPCIRPFPPQLEEQDFSVLDKVDVYYNLGWWSGVIHRILNDMRYVVITQANVKLICICSHLRPRLDWIDGKWTITSRNTQALLSYNEPLKSNRTRTPSRKQQAKKYRGTAGKMIDDAVRADEPDMHVHEELGTLSETPVNEKVKRHISDQNKQCIEGSSGTKRTRNRKRGRPQKVSLENQIGKDNLMLTTVDNQPAEGHFTLSCKDYMNLIISERKILTRLCRRNELLSRTVVSPGENQSDKTGASTRVKMFLNESLCDAHPELMPDTYLAEDQVAKESLIERHGETSNIAGTQSQNQGVKSNIPVVEHQDTQTIAGNGATTNGSASKAQDVPLYQCANASYGESNNDASSAYASKAIIPFSPLQKTDANYPTCEPATPSAIISCDGRDKNVPFFKSSPLWKSLESMEIFNRTQLKPHFNPLAKCREETREGLAIGHMVTFSSVAEKTLNLRFSDPSSVIINNLKTLVELEKQGFDVEPIRARSMTLLAKKEQERKLEAEYKMIENEITNSEHEKDRLSQEKIQIKATMKELVEKLSWIDSEKGRKDEKISTLRSRQEAIRERVRGVEDEFENAANCPFN</sequence>
<dbReference type="InterPro" id="IPR008395">
    <property type="entry name" value="Agenet-like_dom"/>
</dbReference>
<keyword evidence="2" id="KW-0341">Growth regulation</keyword>
<dbReference type="AlphaFoldDB" id="A0A164SXG9"/>
<dbReference type="Gramene" id="KZM86798">
    <property type="protein sequence ID" value="KZM86798"/>
    <property type="gene ID" value="DCAR_023932"/>
</dbReference>
<dbReference type="EMBL" id="LNRQ01000007">
    <property type="protein sequence ID" value="KZM86798.1"/>
    <property type="molecule type" value="Genomic_DNA"/>
</dbReference>
<organism evidence="6">
    <name type="scientific">Daucus carota subsp. sativus</name>
    <name type="common">Carrot</name>
    <dbReference type="NCBI Taxonomy" id="79200"/>
    <lineage>
        <taxon>Eukaryota</taxon>
        <taxon>Viridiplantae</taxon>
        <taxon>Streptophyta</taxon>
        <taxon>Embryophyta</taxon>
        <taxon>Tracheophyta</taxon>
        <taxon>Spermatophyta</taxon>
        <taxon>Magnoliopsida</taxon>
        <taxon>eudicotyledons</taxon>
        <taxon>Gunneridae</taxon>
        <taxon>Pentapetalae</taxon>
        <taxon>asterids</taxon>
        <taxon>campanulids</taxon>
        <taxon>Apiales</taxon>
        <taxon>Apiaceae</taxon>
        <taxon>Apioideae</taxon>
        <taxon>Scandiceae</taxon>
        <taxon>Daucinae</taxon>
        <taxon>Daucus</taxon>
        <taxon>Daucus sect. Daucus</taxon>
    </lineage>
</organism>
<feature type="domain" description="Agenet" evidence="5">
    <location>
        <begin position="3"/>
        <end position="73"/>
    </location>
</feature>
<keyword evidence="3" id="KW-0175">Coiled coil</keyword>
<dbReference type="CDD" id="cd20406">
    <property type="entry name" value="Tudor_Agenet_AtDUF_rpt2_4"/>
    <property type="match status" value="2"/>
</dbReference>
<keyword evidence="1" id="KW-0813">Transport</keyword>
<gene>
    <name evidence="6" type="ORF">DCAR_023932</name>
</gene>
<dbReference type="PANTHER" id="PTHR31917:SF147">
    <property type="entry name" value="AGENET DOMAIN-CONTAINING PROTEIN"/>
    <property type="match status" value="1"/>
</dbReference>
<feature type="domain" description="Agenet" evidence="5">
    <location>
        <begin position="145"/>
        <end position="212"/>
    </location>
</feature>
<dbReference type="InterPro" id="IPR007930">
    <property type="entry name" value="DUF724"/>
</dbReference>
<name>A0A164SXG9_DAUCS</name>
<feature type="domain" description="Agenet" evidence="5">
    <location>
        <begin position="214"/>
        <end position="269"/>
    </location>
</feature>
<dbReference type="SMART" id="SM00743">
    <property type="entry name" value="Agenet"/>
    <property type="match status" value="4"/>
</dbReference>
<dbReference type="CDD" id="cd20405">
    <property type="entry name" value="Tudor_Agenet_AtDUF_rpt1_3"/>
    <property type="match status" value="2"/>
</dbReference>
<evidence type="ECO:0000256" key="2">
    <source>
        <dbReference type="ARBA" id="ARBA00022604"/>
    </source>
</evidence>
<evidence type="ECO:0000256" key="3">
    <source>
        <dbReference type="SAM" id="Coils"/>
    </source>
</evidence>
<reference evidence="6" key="1">
    <citation type="journal article" date="2016" name="Nat. Genet.">
        <title>A high-quality carrot genome assembly provides new insights into carotenoid accumulation and asterid genome evolution.</title>
        <authorList>
            <person name="Iorizzo M."/>
            <person name="Ellison S."/>
            <person name="Senalik D."/>
            <person name="Zeng P."/>
            <person name="Satapoomin P."/>
            <person name="Huang J."/>
            <person name="Bowman M."/>
            <person name="Iovene M."/>
            <person name="Sanseverino W."/>
            <person name="Cavagnaro P."/>
            <person name="Yildiz M."/>
            <person name="Macko-Podgorni A."/>
            <person name="Moranska E."/>
            <person name="Grzebelus E."/>
            <person name="Grzebelus D."/>
            <person name="Ashrafi H."/>
            <person name="Zheng Z."/>
            <person name="Cheng S."/>
            <person name="Spooner D."/>
            <person name="Van Deynze A."/>
            <person name="Simon P."/>
        </authorList>
    </citation>
    <scope>NUCLEOTIDE SEQUENCE [LARGE SCALE GENOMIC DNA]</scope>
    <source>
        <tissue evidence="6">Leaf</tissue>
    </source>
</reference>
<feature type="coiled-coil region" evidence="3">
    <location>
        <begin position="687"/>
        <end position="735"/>
    </location>
</feature>
<evidence type="ECO:0000313" key="6">
    <source>
        <dbReference type="EMBL" id="KZM86798.1"/>
    </source>
</evidence>
<feature type="domain" description="Agenet" evidence="5">
    <location>
        <begin position="75"/>
        <end position="131"/>
    </location>
</feature>
<feature type="compositionally biased region" description="Basic residues" evidence="4">
    <location>
        <begin position="362"/>
        <end position="372"/>
    </location>
</feature>
<evidence type="ECO:0000256" key="4">
    <source>
        <dbReference type="SAM" id="MobiDB-lite"/>
    </source>
</evidence>